<dbReference type="PANTHER" id="PTHR43390">
    <property type="entry name" value="SIGNAL PEPTIDASE I"/>
    <property type="match status" value="1"/>
</dbReference>
<dbReference type="SUPFAM" id="SSF51306">
    <property type="entry name" value="LexA/Signal peptidase"/>
    <property type="match status" value="1"/>
</dbReference>
<evidence type="ECO:0000259" key="4">
    <source>
        <dbReference type="Pfam" id="PF10502"/>
    </source>
</evidence>
<dbReference type="InterPro" id="IPR036286">
    <property type="entry name" value="LexA/Signal_pep-like_sf"/>
</dbReference>
<dbReference type="EMBL" id="JBHSJD010000009">
    <property type="protein sequence ID" value="MFC5023388.1"/>
    <property type="molecule type" value="Genomic_DNA"/>
</dbReference>
<protein>
    <recommendedName>
        <fullName evidence="3">Signal peptidase I</fullName>
        <ecNumber evidence="3">3.4.21.89</ecNumber>
    </recommendedName>
</protein>
<keyword evidence="3 5" id="KW-0378">Hydrolase</keyword>
<dbReference type="InterPro" id="IPR000223">
    <property type="entry name" value="Pept_S26A_signal_pept_1"/>
</dbReference>
<keyword evidence="3" id="KW-1133">Transmembrane helix</keyword>
<dbReference type="PROSITE" id="PS51257">
    <property type="entry name" value="PROKAR_LIPOPROTEIN"/>
    <property type="match status" value="1"/>
</dbReference>
<dbReference type="PRINTS" id="PR00727">
    <property type="entry name" value="LEADERPTASE"/>
</dbReference>
<dbReference type="PANTHER" id="PTHR43390:SF1">
    <property type="entry name" value="CHLOROPLAST PROCESSING PEPTIDASE"/>
    <property type="match status" value="1"/>
</dbReference>
<accession>A0ABV9XFB4</accession>
<dbReference type="Proteomes" id="UP001595829">
    <property type="component" value="Unassembled WGS sequence"/>
</dbReference>
<dbReference type="GO" id="GO:0009003">
    <property type="term" value="F:signal peptidase activity"/>
    <property type="evidence" value="ECO:0007669"/>
    <property type="project" value="UniProtKB-EC"/>
</dbReference>
<comment type="similarity">
    <text evidence="2 3">Belongs to the peptidase S26 family.</text>
</comment>
<name>A0ABV9XFB4_9ACTN</name>
<feature type="domain" description="Peptidase S26" evidence="4">
    <location>
        <begin position="26"/>
        <end position="185"/>
    </location>
</feature>
<dbReference type="Gene3D" id="2.10.109.10">
    <property type="entry name" value="Umud Fragment, subunit A"/>
    <property type="match status" value="1"/>
</dbReference>
<comment type="catalytic activity">
    <reaction evidence="3">
        <text>Cleavage of hydrophobic, N-terminal signal or leader sequences from secreted and periplasmic proteins.</text>
        <dbReference type="EC" id="3.4.21.89"/>
    </reaction>
</comment>
<organism evidence="5 6">
    <name type="scientific">Streptomyces coeruleoprunus</name>
    <dbReference type="NCBI Taxonomy" id="285563"/>
    <lineage>
        <taxon>Bacteria</taxon>
        <taxon>Bacillati</taxon>
        <taxon>Actinomycetota</taxon>
        <taxon>Actinomycetes</taxon>
        <taxon>Kitasatosporales</taxon>
        <taxon>Streptomycetaceae</taxon>
        <taxon>Streptomyces</taxon>
    </lineage>
</organism>
<evidence type="ECO:0000313" key="5">
    <source>
        <dbReference type="EMBL" id="MFC5023388.1"/>
    </source>
</evidence>
<feature type="transmembrane region" description="Helical" evidence="3">
    <location>
        <begin position="20"/>
        <end position="40"/>
    </location>
</feature>
<dbReference type="EC" id="3.4.21.89" evidence="3"/>
<evidence type="ECO:0000256" key="3">
    <source>
        <dbReference type="RuleBase" id="RU362042"/>
    </source>
</evidence>
<evidence type="ECO:0000313" key="6">
    <source>
        <dbReference type="Proteomes" id="UP001595829"/>
    </source>
</evidence>
<evidence type="ECO:0000256" key="2">
    <source>
        <dbReference type="ARBA" id="ARBA00009370"/>
    </source>
</evidence>
<evidence type="ECO:0000256" key="1">
    <source>
        <dbReference type="ARBA" id="ARBA00004401"/>
    </source>
</evidence>
<dbReference type="Pfam" id="PF10502">
    <property type="entry name" value="Peptidase_S26"/>
    <property type="match status" value="1"/>
</dbReference>
<comment type="caution">
    <text evidence="3">Lacks conserved residue(s) required for the propagation of feature annotation.</text>
</comment>
<sequence>MSGTTRTGGRGRLGSALSGLAVAVGCVLFLGGFAWGAVLYQPYTVPTDSMTPAVTAGDRVLAERIDGADVRRGDVVVFRDAEWGDIPMIKRVVGVDGDTVACCDAGGRLTLNGKPLEEPYLRSQGWGGKEPASPSKFSAKVPAGHLFLLGDQRMSSQDSRVHLQDATHGSVSRGAVTARVDAVVWPWRGTLERPQTFAGLPGGVSSPGPVRLVGWAVAAGAVLILGGAAYGPLTRGRGRRATAVTGRG</sequence>
<dbReference type="CDD" id="cd06530">
    <property type="entry name" value="S26_SPase_I"/>
    <property type="match status" value="1"/>
</dbReference>
<dbReference type="NCBIfam" id="TIGR02227">
    <property type="entry name" value="sigpep_I_bact"/>
    <property type="match status" value="1"/>
</dbReference>
<proteinExistence type="inferred from homology"/>
<keyword evidence="3" id="KW-0472">Membrane</keyword>
<comment type="subcellular location">
    <subcellularLocation>
        <location evidence="1">Cell membrane</location>
        <topology evidence="1">Single-pass type II membrane protein</topology>
    </subcellularLocation>
    <subcellularLocation>
        <location evidence="3">Membrane</location>
        <topology evidence="3">Single-pass type II membrane protein</topology>
    </subcellularLocation>
</comment>
<dbReference type="RefSeq" id="WP_345688585.1">
    <property type="nucleotide sequence ID" value="NZ_BAABIT010000001.1"/>
</dbReference>
<keyword evidence="3" id="KW-0645">Protease</keyword>
<gene>
    <name evidence="5" type="primary">lepB</name>
    <name evidence="5" type="ORF">ACFPM3_14700</name>
</gene>
<dbReference type="InterPro" id="IPR019533">
    <property type="entry name" value="Peptidase_S26"/>
</dbReference>
<reference evidence="6" key="1">
    <citation type="journal article" date="2019" name="Int. J. Syst. Evol. Microbiol.">
        <title>The Global Catalogue of Microorganisms (GCM) 10K type strain sequencing project: providing services to taxonomists for standard genome sequencing and annotation.</title>
        <authorList>
            <consortium name="The Broad Institute Genomics Platform"/>
            <consortium name="The Broad Institute Genome Sequencing Center for Infectious Disease"/>
            <person name="Wu L."/>
            <person name="Ma J."/>
        </authorList>
    </citation>
    <scope>NUCLEOTIDE SEQUENCE [LARGE SCALE GENOMIC DNA]</scope>
    <source>
        <strain evidence="6">CGMCC 4.1648</strain>
    </source>
</reference>
<comment type="caution">
    <text evidence="5">The sequence shown here is derived from an EMBL/GenBank/DDBJ whole genome shotgun (WGS) entry which is preliminary data.</text>
</comment>
<keyword evidence="3" id="KW-0812">Transmembrane</keyword>
<feature type="transmembrane region" description="Helical" evidence="3">
    <location>
        <begin position="212"/>
        <end position="230"/>
    </location>
</feature>
<keyword evidence="6" id="KW-1185">Reference proteome</keyword>